<keyword evidence="1" id="KW-0479">Metal-binding</keyword>
<name>A0A1H3RI09_9BACI</name>
<evidence type="ECO:0000313" key="5">
    <source>
        <dbReference type="Proteomes" id="UP000198935"/>
    </source>
</evidence>
<organism evidence="4 5">
    <name type="scientific">Evansella caseinilytica</name>
    <dbReference type="NCBI Taxonomy" id="1503961"/>
    <lineage>
        <taxon>Bacteria</taxon>
        <taxon>Bacillati</taxon>
        <taxon>Bacillota</taxon>
        <taxon>Bacilli</taxon>
        <taxon>Bacillales</taxon>
        <taxon>Bacillaceae</taxon>
        <taxon>Evansella</taxon>
    </lineage>
</organism>
<evidence type="ECO:0000256" key="1">
    <source>
        <dbReference type="ARBA" id="ARBA00022723"/>
    </source>
</evidence>
<proteinExistence type="predicted"/>
<feature type="domain" description="NodB homology" evidence="3">
    <location>
        <begin position="28"/>
        <end position="204"/>
    </location>
</feature>
<sequence length="207" mass="23375">MGSDYLNYFREPPPAATDAGPVYQTEEGAVAVTFDDGPSLITEQILDVLRQKNARAIFFMVGTQIESYPSLAQRAAAEGHFIGNHSYSHPYFTELSMEEQEAEIVYTSELIKNVTGIVPQHFRPPYGAFNEATLELCRKHHLQLVMWNADPKDYMFNTRKVLLKTIKPLLFSRAILLLHDLKRPSAEVLPNIIDTIRERGLGIAGRI</sequence>
<keyword evidence="5" id="KW-1185">Reference proteome</keyword>
<dbReference type="OrthoDB" id="9812065at2"/>
<evidence type="ECO:0000313" key="4">
    <source>
        <dbReference type="EMBL" id="SDZ25260.1"/>
    </source>
</evidence>
<dbReference type="Gene3D" id="3.20.20.370">
    <property type="entry name" value="Glycoside hydrolase/deacetylase"/>
    <property type="match status" value="1"/>
</dbReference>
<dbReference type="PANTHER" id="PTHR10587:SF133">
    <property type="entry name" value="CHITIN DEACETYLASE 1-RELATED"/>
    <property type="match status" value="1"/>
</dbReference>
<accession>A0A1H3RI09</accession>
<evidence type="ECO:0000259" key="3">
    <source>
        <dbReference type="PROSITE" id="PS51677"/>
    </source>
</evidence>
<gene>
    <name evidence="4" type="ORF">SAMN05421736_108112</name>
</gene>
<keyword evidence="2" id="KW-0378">Hydrolase</keyword>
<dbReference type="GO" id="GO:0046872">
    <property type="term" value="F:metal ion binding"/>
    <property type="evidence" value="ECO:0007669"/>
    <property type="project" value="UniProtKB-KW"/>
</dbReference>
<dbReference type="GO" id="GO:0016020">
    <property type="term" value="C:membrane"/>
    <property type="evidence" value="ECO:0007669"/>
    <property type="project" value="TreeGrafter"/>
</dbReference>
<dbReference type="STRING" id="1503961.SAMN05421736_108112"/>
<dbReference type="PANTHER" id="PTHR10587">
    <property type="entry name" value="GLYCOSYL TRANSFERASE-RELATED"/>
    <property type="match status" value="1"/>
</dbReference>
<dbReference type="SUPFAM" id="SSF88713">
    <property type="entry name" value="Glycoside hydrolase/deacetylase"/>
    <property type="match status" value="1"/>
</dbReference>
<dbReference type="AlphaFoldDB" id="A0A1H3RI09"/>
<dbReference type="Pfam" id="PF01522">
    <property type="entry name" value="Polysacc_deac_1"/>
    <property type="match status" value="1"/>
</dbReference>
<protein>
    <submittedName>
        <fullName evidence="4">Peptidoglycan/xylan/chitin deacetylase, PgdA/CDA1 family</fullName>
    </submittedName>
</protein>
<dbReference type="GO" id="GO:0016810">
    <property type="term" value="F:hydrolase activity, acting on carbon-nitrogen (but not peptide) bonds"/>
    <property type="evidence" value="ECO:0007669"/>
    <property type="project" value="InterPro"/>
</dbReference>
<dbReference type="InterPro" id="IPR002509">
    <property type="entry name" value="NODB_dom"/>
</dbReference>
<dbReference type="InterPro" id="IPR050248">
    <property type="entry name" value="Polysacc_deacetylase_ArnD"/>
</dbReference>
<dbReference type="EMBL" id="FNPI01000008">
    <property type="protein sequence ID" value="SDZ25260.1"/>
    <property type="molecule type" value="Genomic_DNA"/>
</dbReference>
<reference evidence="5" key="1">
    <citation type="submission" date="2016-10" db="EMBL/GenBank/DDBJ databases">
        <authorList>
            <person name="Varghese N."/>
            <person name="Submissions S."/>
        </authorList>
    </citation>
    <scope>NUCLEOTIDE SEQUENCE [LARGE SCALE GENOMIC DNA]</scope>
    <source>
        <strain evidence="5">SP</strain>
    </source>
</reference>
<dbReference type="CDD" id="cd10917">
    <property type="entry name" value="CE4_NodB_like_6s_7s"/>
    <property type="match status" value="1"/>
</dbReference>
<dbReference type="Proteomes" id="UP000198935">
    <property type="component" value="Unassembled WGS sequence"/>
</dbReference>
<evidence type="ECO:0000256" key="2">
    <source>
        <dbReference type="ARBA" id="ARBA00022801"/>
    </source>
</evidence>
<dbReference type="GO" id="GO:0005975">
    <property type="term" value="P:carbohydrate metabolic process"/>
    <property type="evidence" value="ECO:0007669"/>
    <property type="project" value="InterPro"/>
</dbReference>
<dbReference type="InterPro" id="IPR011330">
    <property type="entry name" value="Glyco_hydro/deAcase_b/a-brl"/>
</dbReference>
<dbReference type="PROSITE" id="PS51677">
    <property type="entry name" value="NODB"/>
    <property type="match status" value="1"/>
</dbReference>